<accession>A0AAV4ZR32</accession>
<reference evidence="2" key="1">
    <citation type="journal article" date="2016" name="Front. Microbiol.">
        <title>Genome Sequence of the Piezophilic, Mesophilic Sulfate-Reducing Bacterium Desulfovibrio indicus J2T.</title>
        <authorList>
            <person name="Cao J."/>
            <person name="Maignien L."/>
            <person name="Shao Z."/>
            <person name="Alain K."/>
            <person name="Jebbar M."/>
        </authorList>
    </citation>
    <scope>NUCLEOTIDE SEQUENCE</scope>
    <source>
        <strain evidence="2">DSM 16372</strain>
    </source>
</reference>
<comment type="caution">
    <text evidence="2">The sequence shown here is derived from an EMBL/GenBank/DDBJ whole genome shotgun (WGS) entry which is preliminary data.</text>
</comment>
<gene>
    <name evidence="2" type="ORF">BHAOGJBA_4255</name>
</gene>
<dbReference type="RefSeq" id="WP_238230887.1">
    <property type="nucleotide sequence ID" value="NZ_BPQO01000020.1"/>
</dbReference>
<keyword evidence="1" id="KW-0472">Membrane</keyword>
<keyword evidence="1" id="KW-0812">Transmembrane</keyword>
<protein>
    <recommendedName>
        <fullName evidence="4">Conjugal transfer protein</fullName>
    </recommendedName>
</protein>
<dbReference type="CDD" id="cd16385">
    <property type="entry name" value="IcmL"/>
    <property type="match status" value="1"/>
</dbReference>
<feature type="transmembrane region" description="Helical" evidence="1">
    <location>
        <begin position="28"/>
        <end position="47"/>
    </location>
</feature>
<proteinExistence type="predicted"/>
<evidence type="ECO:0000313" key="2">
    <source>
        <dbReference type="EMBL" id="GJD90713.1"/>
    </source>
</evidence>
<evidence type="ECO:0000313" key="3">
    <source>
        <dbReference type="Proteomes" id="UP001055247"/>
    </source>
</evidence>
<organism evidence="2 3">
    <name type="scientific">Methylobacterium hispanicum</name>
    <dbReference type="NCBI Taxonomy" id="270350"/>
    <lineage>
        <taxon>Bacteria</taxon>
        <taxon>Pseudomonadati</taxon>
        <taxon>Pseudomonadota</taxon>
        <taxon>Alphaproteobacteria</taxon>
        <taxon>Hyphomicrobiales</taxon>
        <taxon>Methylobacteriaceae</taxon>
        <taxon>Methylobacterium</taxon>
    </lineage>
</organism>
<sequence>MARTEDIVRTIWEKESYAISRYFWTMRATWAMIAAASLALICTISLLQRPPVFRYVLTLADGTIRDIVPLVEAKHDDEAIKRWATNVVLKAYGWDFLNYKAQFTKLQEDMTVYGWEEYKKSIEEAGNFKAVIGNHYVLTGVPNGPVQIERKGLYGEIGRYAWKVKVPIIVSYASSVQRTNQSLMVTAVIVRQPEWINDAGLGVRSLIVERY</sequence>
<evidence type="ECO:0000256" key="1">
    <source>
        <dbReference type="SAM" id="Phobius"/>
    </source>
</evidence>
<keyword evidence="1" id="KW-1133">Transmembrane helix</keyword>
<name>A0AAV4ZR32_9HYPH</name>
<dbReference type="AlphaFoldDB" id="A0AAV4ZR32"/>
<keyword evidence="3" id="KW-1185">Reference proteome</keyword>
<dbReference type="Proteomes" id="UP001055247">
    <property type="component" value="Unassembled WGS sequence"/>
</dbReference>
<evidence type="ECO:0008006" key="4">
    <source>
        <dbReference type="Google" id="ProtNLM"/>
    </source>
</evidence>
<dbReference type="InterPro" id="IPR021055">
    <property type="entry name" value="T4BSS_IcmL/DotI"/>
</dbReference>
<dbReference type="EMBL" id="BPQO01000020">
    <property type="protein sequence ID" value="GJD90713.1"/>
    <property type="molecule type" value="Genomic_DNA"/>
</dbReference>
<reference evidence="2" key="2">
    <citation type="submission" date="2021-08" db="EMBL/GenBank/DDBJ databases">
        <authorList>
            <person name="Tani A."/>
            <person name="Ola A."/>
            <person name="Ogura Y."/>
            <person name="Katsura K."/>
            <person name="Hayashi T."/>
        </authorList>
    </citation>
    <scope>NUCLEOTIDE SEQUENCE</scope>
    <source>
        <strain evidence="2">DSM 16372</strain>
    </source>
</reference>
<dbReference type="Pfam" id="PF11393">
    <property type="entry name" value="T4BSS_DotI_IcmL"/>
    <property type="match status" value="1"/>
</dbReference>